<evidence type="ECO:0000256" key="2">
    <source>
        <dbReference type="ARBA" id="ARBA00012344"/>
    </source>
</evidence>
<dbReference type="GO" id="GO:0006751">
    <property type="term" value="P:glutathione catabolic process"/>
    <property type="evidence" value="ECO:0007669"/>
    <property type="project" value="InterPro"/>
</dbReference>
<dbReference type="InterPro" id="IPR036568">
    <property type="entry name" value="GGCT-like_sf"/>
</dbReference>
<dbReference type="Pfam" id="PF04752">
    <property type="entry name" value="ChaC"/>
    <property type="match status" value="1"/>
</dbReference>
<evidence type="ECO:0000256" key="4">
    <source>
        <dbReference type="ARBA" id="ARBA00048073"/>
    </source>
</evidence>
<feature type="region of interest" description="Disordered" evidence="5">
    <location>
        <begin position="285"/>
        <end position="310"/>
    </location>
</feature>
<dbReference type="InterPro" id="IPR013024">
    <property type="entry name" value="GGCT-like"/>
</dbReference>
<comment type="catalytic activity">
    <reaction evidence="4">
        <text>glutathione = L-cysteinylglycine + 5-oxo-L-proline</text>
        <dbReference type="Rhea" id="RHEA:47724"/>
        <dbReference type="ChEBI" id="CHEBI:57925"/>
        <dbReference type="ChEBI" id="CHEBI:58402"/>
        <dbReference type="ChEBI" id="CHEBI:61694"/>
        <dbReference type="EC" id="4.3.2.7"/>
    </reaction>
</comment>
<evidence type="ECO:0000256" key="1">
    <source>
        <dbReference type="ARBA" id="ARBA00009662"/>
    </source>
</evidence>
<dbReference type="SUPFAM" id="SSF110857">
    <property type="entry name" value="Gamma-glutamyl cyclotransferase-like"/>
    <property type="match status" value="1"/>
</dbReference>
<dbReference type="CDD" id="cd06661">
    <property type="entry name" value="GGCT_like"/>
    <property type="match status" value="1"/>
</dbReference>
<accession>A0A0X3QFB1</accession>
<dbReference type="GO" id="GO:0061928">
    <property type="term" value="F:glutathione specific gamma-glutamylcyclotransferase activity"/>
    <property type="evidence" value="ECO:0007669"/>
    <property type="project" value="UniProtKB-EC"/>
</dbReference>
<comment type="similarity">
    <text evidence="1">Belongs to the gamma-glutamylcyclotransferase family. ChaC subfamily.</text>
</comment>
<dbReference type="PANTHER" id="PTHR12192">
    <property type="entry name" value="CATION TRANSPORT PROTEIN CHAC-RELATED"/>
    <property type="match status" value="1"/>
</dbReference>
<dbReference type="AlphaFoldDB" id="A0A0X3QFB1"/>
<sequence length="334" mass="38060">TNENTQSSVYLRHAFACGGLQIIVQASGPPAMDSFPSDFPYTRKVSFLRSQMVNPRTGKLYIFGYGSLIWKPNITYSRSWVGYIEGYNRRFYQGTTTHRGTPEWPGRVATLVPARNAKTRVWGVTYEIQGRKDIDAALEHLAEREMITGGYRFDEVDFVARKLIFAAPNSPEDEWSKDLLVKPEPARLNVQVYIAEPGNPQYIGDAPLEVQANQIAKATGHCGPNVDYLFRLVDFVRQEVPKEDLLFEKYLLDLSQLVEDYRSHRKSLPNGFFSQAARMAIEESYNSSNAANEHKNSVQSDELSHQQRRVSAPARGRWRLEDGLRTVELFFNVL</sequence>
<keyword evidence="3" id="KW-0456">Lyase</keyword>
<evidence type="ECO:0000313" key="6">
    <source>
        <dbReference type="EMBL" id="JAP58306.1"/>
    </source>
</evidence>
<evidence type="ECO:0000256" key="3">
    <source>
        <dbReference type="ARBA" id="ARBA00023239"/>
    </source>
</evidence>
<reference evidence="6" key="1">
    <citation type="submission" date="2016-01" db="EMBL/GenBank/DDBJ databases">
        <title>Reference transcriptome for the parasite Schistocephalus solidus: insights into the molecular evolution of parasitism.</title>
        <authorList>
            <person name="Hebert F.O."/>
            <person name="Grambauer S."/>
            <person name="Barber I."/>
            <person name="Landry C.R."/>
            <person name="Aubin-Horth N."/>
        </authorList>
    </citation>
    <scope>NUCLEOTIDE SEQUENCE</scope>
</reference>
<feature type="compositionally biased region" description="Polar residues" evidence="5">
    <location>
        <begin position="285"/>
        <end position="301"/>
    </location>
</feature>
<gene>
    <name evidence="6" type="ORF">TR97098</name>
</gene>
<dbReference type="PANTHER" id="PTHR12192:SF26">
    <property type="entry name" value="GLUTATHIONE-SPECIFIC GAMMA-GLUTAMYLCYCLOTRANSFERASE 1"/>
    <property type="match status" value="1"/>
</dbReference>
<dbReference type="EC" id="4.3.2.7" evidence="2"/>
<proteinExistence type="inferred from homology"/>
<dbReference type="EMBL" id="GEEE01004919">
    <property type="protein sequence ID" value="JAP58306.1"/>
    <property type="molecule type" value="Transcribed_RNA"/>
</dbReference>
<dbReference type="InterPro" id="IPR006840">
    <property type="entry name" value="ChaC"/>
</dbReference>
<name>A0A0X3QFB1_SCHSO</name>
<feature type="non-terminal residue" evidence="6">
    <location>
        <position position="1"/>
    </location>
</feature>
<dbReference type="Gene3D" id="3.10.490.10">
    <property type="entry name" value="Gamma-glutamyl cyclotransferase-like"/>
    <property type="match status" value="1"/>
</dbReference>
<dbReference type="GO" id="GO:0005737">
    <property type="term" value="C:cytoplasm"/>
    <property type="evidence" value="ECO:0007669"/>
    <property type="project" value="TreeGrafter"/>
</dbReference>
<protein>
    <recommendedName>
        <fullName evidence="2">glutathione-specific gamma-glutamylcyclotransferase</fullName>
        <ecNumber evidence="2">4.3.2.7</ecNumber>
    </recommendedName>
</protein>
<organism evidence="6">
    <name type="scientific">Schistocephalus solidus</name>
    <name type="common">Tapeworm</name>
    <dbReference type="NCBI Taxonomy" id="70667"/>
    <lineage>
        <taxon>Eukaryota</taxon>
        <taxon>Metazoa</taxon>
        <taxon>Spiralia</taxon>
        <taxon>Lophotrochozoa</taxon>
        <taxon>Platyhelminthes</taxon>
        <taxon>Cestoda</taxon>
        <taxon>Eucestoda</taxon>
        <taxon>Diphyllobothriidea</taxon>
        <taxon>Diphyllobothriidae</taxon>
        <taxon>Schistocephalus</taxon>
    </lineage>
</organism>
<evidence type="ECO:0000256" key="5">
    <source>
        <dbReference type="SAM" id="MobiDB-lite"/>
    </source>
</evidence>